<dbReference type="InterPro" id="IPR012340">
    <property type="entry name" value="NA-bd_OB-fold"/>
</dbReference>
<gene>
    <name evidence="7" type="ORF">LCGC14_1023310</name>
</gene>
<dbReference type="PANTHER" id="PTHR33507">
    <property type="entry name" value="INNER MEMBRANE PROTEIN YBBJ"/>
    <property type="match status" value="1"/>
</dbReference>
<dbReference type="Pfam" id="PF01957">
    <property type="entry name" value="NfeD"/>
    <property type="match status" value="1"/>
</dbReference>
<feature type="domain" description="NfeD-like C-terminal" evidence="6">
    <location>
        <begin position="91"/>
        <end position="144"/>
    </location>
</feature>
<organism evidence="7">
    <name type="scientific">marine sediment metagenome</name>
    <dbReference type="NCBI Taxonomy" id="412755"/>
    <lineage>
        <taxon>unclassified sequences</taxon>
        <taxon>metagenomes</taxon>
        <taxon>ecological metagenomes</taxon>
    </lineage>
</organism>
<evidence type="ECO:0000259" key="6">
    <source>
        <dbReference type="Pfam" id="PF01957"/>
    </source>
</evidence>
<dbReference type="Gene3D" id="2.40.50.140">
    <property type="entry name" value="Nucleic acid-binding proteins"/>
    <property type="match status" value="1"/>
</dbReference>
<evidence type="ECO:0000313" key="7">
    <source>
        <dbReference type="EMBL" id="KKN11751.1"/>
    </source>
</evidence>
<dbReference type="InterPro" id="IPR052165">
    <property type="entry name" value="Membrane_assoc_protease"/>
</dbReference>
<dbReference type="InterPro" id="IPR002810">
    <property type="entry name" value="NfeD-like_C"/>
</dbReference>
<evidence type="ECO:0000256" key="1">
    <source>
        <dbReference type="ARBA" id="ARBA00004141"/>
    </source>
</evidence>
<feature type="transmembrane region" description="Helical" evidence="5">
    <location>
        <begin position="12"/>
        <end position="44"/>
    </location>
</feature>
<dbReference type="AlphaFoldDB" id="A0A0F9QET3"/>
<keyword evidence="2 5" id="KW-0812">Transmembrane</keyword>
<comment type="subcellular location">
    <subcellularLocation>
        <location evidence="1">Membrane</location>
        <topology evidence="1">Multi-pass membrane protein</topology>
    </subcellularLocation>
</comment>
<dbReference type="GO" id="GO:0005886">
    <property type="term" value="C:plasma membrane"/>
    <property type="evidence" value="ECO:0007669"/>
    <property type="project" value="TreeGrafter"/>
</dbReference>
<accession>A0A0F9QET3</accession>
<evidence type="ECO:0000256" key="4">
    <source>
        <dbReference type="ARBA" id="ARBA00023136"/>
    </source>
</evidence>
<sequence>MELFAPDFWHWWIAAVVLICIEILAPMFFALWMGVAAFITGLAVYFMPEMQWEYQVFVFALLSVASIIAWKIYYKNNPLSSDEPLLNRRSEQYIGRVITLTVPIEDGQGKVKVDDSTWKIEGQDCPAGTKVKIVSVNNVVFQVEIIN</sequence>
<reference evidence="7" key="1">
    <citation type="journal article" date="2015" name="Nature">
        <title>Complex archaea that bridge the gap between prokaryotes and eukaryotes.</title>
        <authorList>
            <person name="Spang A."/>
            <person name="Saw J.H."/>
            <person name="Jorgensen S.L."/>
            <person name="Zaremba-Niedzwiedzka K."/>
            <person name="Martijn J."/>
            <person name="Lind A.E."/>
            <person name="van Eijk R."/>
            <person name="Schleper C."/>
            <person name="Guy L."/>
            <person name="Ettema T.J."/>
        </authorList>
    </citation>
    <scope>NUCLEOTIDE SEQUENCE</scope>
</reference>
<protein>
    <recommendedName>
        <fullName evidence="6">NfeD-like C-terminal domain-containing protein</fullName>
    </recommendedName>
</protein>
<evidence type="ECO:0000256" key="2">
    <source>
        <dbReference type="ARBA" id="ARBA00022692"/>
    </source>
</evidence>
<dbReference type="PANTHER" id="PTHR33507:SF3">
    <property type="entry name" value="INNER MEMBRANE PROTEIN YBBJ"/>
    <property type="match status" value="1"/>
</dbReference>
<dbReference type="EMBL" id="LAZR01004103">
    <property type="protein sequence ID" value="KKN11751.1"/>
    <property type="molecule type" value="Genomic_DNA"/>
</dbReference>
<keyword evidence="4 5" id="KW-0472">Membrane</keyword>
<name>A0A0F9QET3_9ZZZZ</name>
<evidence type="ECO:0000256" key="5">
    <source>
        <dbReference type="SAM" id="Phobius"/>
    </source>
</evidence>
<evidence type="ECO:0000256" key="3">
    <source>
        <dbReference type="ARBA" id="ARBA00022989"/>
    </source>
</evidence>
<comment type="caution">
    <text evidence="7">The sequence shown here is derived from an EMBL/GenBank/DDBJ whole genome shotgun (WGS) entry which is preliminary data.</text>
</comment>
<proteinExistence type="predicted"/>
<keyword evidence="3 5" id="KW-1133">Transmembrane helix</keyword>
<feature type="transmembrane region" description="Helical" evidence="5">
    <location>
        <begin position="56"/>
        <end position="74"/>
    </location>
</feature>